<dbReference type="SUPFAM" id="SSF53448">
    <property type="entry name" value="Nucleotide-diphospho-sugar transferases"/>
    <property type="match status" value="1"/>
</dbReference>
<dbReference type="Pfam" id="PF00483">
    <property type="entry name" value="NTP_transferase"/>
    <property type="match status" value="1"/>
</dbReference>
<dbReference type="GO" id="GO:0009298">
    <property type="term" value="P:GDP-mannose biosynthetic process"/>
    <property type="evidence" value="ECO:0007669"/>
    <property type="project" value="TreeGrafter"/>
</dbReference>
<evidence type="ECO:0000313" key="3">
    <source>
        <dbReference type="Proteomes" id="UP000077339"/>
    </source>
</evidence>
<dbReference type="EMBL" id="JFHK01000009">
    <property type="protein sequence ID" value="OAA30400.1"/>
    <property type="molecule type" value="Genomic_DNA"/>
</dbReference>
<dbReference type="PANTHER" id="PTHR46390">
    <property type="entry name" value="MANNOSE-1-PHOSPHATE GUANYLYLTRANSFERASE"/>
    <property type="match status" value="1"/>
</dbReference>
<dbReference type="AlphaFoldDB" id="A0A176K151"/>
<dbReference type="InterPro" id="IPR051161">
    <property type="entry name" value="Mannose-6P_isomerase_type2"/>
</dbReference>
<dbReference type="SUPFAM" id="SSF159283">
    <property type="entry name" value="Guanosine diphospho-D-mannose pyrophosphorylase/mannose-6-phosphate isomerase linker domain"/>
    <property type="match status" value="1"/>
</dbReference>
<gene>
    <name evidence="2" type="ORF">AT15_10175</name>
</gene>
<dbReference type="InterPro" id="IPR005835">
    <property type="entry name" value="NTP_transferase_dom"/>
</dbReference>
<dbReference type="RefSeq" id="WP_068347461.1">
    <property type="nucleotide sequence ID" value="NZ_JFHK01000009.1"/>
</dbReference>
<dbReference type="STRING" id="1453497.AT15_10175"/>
<dbReference type="CDD" id="cd02509">
    <property type="entry name" value="GDP-M1P_Guanylyltransferase"/>
    <property type="match status" value="1"/>
</dbReference>
<dbReference type="InterPro" id="IPR049577">
    <property type="entry name" value="GMPP_N"/>
</dbReference>
<evidence type="ECO:0000313" key="2">
    <source>
        <dbReference type="EMBL" id="OAA30400.1"/>
    </source>
</evidence>
<evidence type="ECO:0000259" key="1">
    <source>
        <dbReference type="Pfam" id="PF00483"/>
    </source>
</evidence>
<accession>A0A176K151</accession>
<feature type="domain" description="Nucleotidyl transferase" evidence="1">
    <location>
        <begin position="3"/>
        <end position="274"/>
    </location>
</feature>
<name>A0A176K151_9BACT</name>
<organism evidence="2 3">
    <name type="scientific">Kosmotoga arenicorallina S304</name>
    <dbReference type="NCBI Taxonomy" id="1453497"/>
    <lineage>
        <taxon>Bacteria</taxon>
        <taxon>Thermotogati</taxon>
        <taxon>Thermotogota</taxon>
        <taxon>Thermotogae</taxon>
        <taxon>Kosmotogales</taxon>
        <taxon>Kosmotogaceae</taxon>
        <taxon>Kosmotoga</taxon>
    </lineage>
</organism>
<keyword evidence="2" id="KW-0808">Transferase</keyword>
<sequence length="334" mass="38345">MVKALIMAGGIGERLWPLSTKKMPKQFHAFGDSMPLIVQTMNRLRGLADRVYIITTFEQRDIFNQLIKEIELESLLVEPFGRNTAPAIALASMYFDPKDVMVVLPSDHIIRDLESFQKIIWDAIREAQTHDVLVTIGITPTSPHTGYGYIERGKAFTVKRNSFCVKKFHEKPAFELAQKYLRSGNYYWNSGMFIWRTEVFQKALEKFLPDVYNGLKRAFDGENSIEEVYKGFQSISIDYGIMEKANNALVIPSNFYWNDVGSWDSVYELEEKDTNGNVIKGKFVLHDVKNSLLFNMTERSVRISSVEDIIFVVTSEGTLLCHRGESQKVRELLK</sequence>
<dbReference type="GO" id="GO:0004475">
    <property type="term" value="F:mannose-1-phosphate guanylyltransferase (GTP) activity"/>
    <property type="evidence" value="ECO:0007669"/>
    <property type="project" value="InterPro"/>
</dbReference>
<protein>
    <submittedName>
        <fullName evidence="2">Mannose-1-phosphate guanyltransferase</fullName>
    </submittedName>
</protein>
<dbReference type="Gene3D" id="3.90.550.10">
    <property type="entry name" value="Spore Coat Polysaccharide Biosynthesis Protein SpsA, Chain A"/>
    <property type="match status" value="1"/>
</dbReference>
<comment type="caution">
    <text evidence="2">The sequence shown here is derived from an EMBL/GenBank/DDBJ whole genome shotgun (WGS) entry which is preliminary data.</text>
</comment>
<reference evidence="2 3" key="1">
    <citation type="submission" date="2014-02" db="EMBL/GenBank/DDBJ databases">
        <title>Kosmotoga genome sequencing.</title>
        <authorList>
            <person name="Pollo S.M."/>
            <person name="Charchuk R."/>
            <person name="Nesbo C.L."/>
        </authorList>
    </citation>
    <scope>NUCLEOTIDE SEQUENCE [LARGE SCALE GENOMIC DNA]</scope>
    <source>
        <strain evidence="2 3">S304</strain>
    </source>
</reference>
<dbReference type="Proteomes" id="UP000077339">
    <property type="component" value="Unassembled WGS sequence"/>
</dbReference>
<keyword evidence="3" id="KW-1185">Reference proteome</keyword>
<dbReference type="InterPro" id="IPR029044">
    <property type="entry name" value="Nucleotide-diphossugar_trans"/>
</dbReference>
<dbReference type="PATRIC" id="fig|1453497.3.peg.2013"/>
<proteinExistence type="predicted"/>
<dbReference type="PANTHER" id="PTHR46390:SF1">
    <property type="entry name" value="MANNOSE-1-PHOSPHATE GUANYLYLTRANSFERASE"/>
    <property type="match status" value="1"/>
</dbReference>